<sequence length="103" mass="11285">MNAQGALVTTPAVRAAWRLRDELAGRGVLGDVHGGYGLALVLLWADLVVWTDGAVYRWWTGRTSPKTGRRLYMVYGVHDLAVTVRGVMLRCADLYESGGVPVR</sequence>
<organism evidence="1 2">
    <name type="scientific">Streptosporangium sandarakinum</name>
    <dbReference type="NCBI Taxonomy" id="1260955"/>
    <lineage>
        <taxon>Bacteria</taxon>
        <taxon>Bacillati</taxon>
        <taxon>Actinomycetota</taxon>
        <taxon>Actinomycetes</taxon>
        <taxon>Streptosporangiales</taxon>
        <taxon>Streptosporangiaceae</taxon>
        <taxon>Streptosporangium</taxon>
    </lineage>
</organism>
<comment type="caution">
    <text evidence="1">The sequence shown here is derived from an EMBL/GenBank/DDBJ whole genome shotgun (WGS) entry which is preliminary data.</text>
</comment>
<reference evidence="1 2" key="1">
    <citation type="submission" date="2020-07" db="EMBL/GenBank/DDBJ databases">
        <title>Sequencing the genomes of 1000 actinobacteria strains.</title>
        <authorList>
            <person name="Klenk H.-P."/>
        </authorList>
    </citation>
    <scope>NUCLEOTIDE SEQUENCE [LARGE SCALE GENOMIC DNA]</scope>
    <source>
        <strain evidence="1 2">DSM 45763</strain>
    </source>
</reference>
<dbReference type="RefSeq" id="WP_179827030.1">
    <property type="nucleotide sequence ID" value="NZ_JACCCO010000003.1"/>
</dbReference>
<evidence type="ECO:0000313" key="1">
    <source>
        <dbReference type="EMBL" id="NYF43491.1"/>
    </source>
</evidence>
<name>A0A852VAI9_9ACTN</name>
<gene>
    <name evidence="1" type="ORF">HDA43_005718</name>
</gene>
<keyword evidence="2" id="KW-1185">Reference proteome</keyword>
<dbReference type="EMBL" id="JACCCO010000003">
    <property type="protein sequence ID" value="NYF43491.1"/>
    <property type="molecule type" value="Genomic_DNA"/>
</dbReference>
<protein>
    <submittedName>
        <fullName evidence="1">Uncharacterized protein</fullName>
    </submittedName>
</protein>
<accession>A0A852VAI9</accession>
<dbReference type="AlphaFoldDB" id="A0A852VAI9"/>
<proteinExistence type="predicted"/>
<evidence type="ECO:0000313" key="2">
    <source>
        <dbReference type="Proteomes" id="UP000576393"/>
    </source>
</evidence>
<dbReference type="Proteomes" id="UP000576393">
    <property type="component" value="Unassembled WGS sequence"/>
</dbReference>